<evidence type="ECO:0000313" key="2">
    <source>
        <dbReference type="Proteomes" id="UP000649617"/>
    </source>
</evidence>
<comment type="caution">
    <text evidence="1">The sequence shown here is derived from an EMBL/GenBank/DDBJ whole genome shotgun (WGS) entry which is preliminary data.</text>
</comment>
<evidence type="ECO:0000313" key="1">
    <source>
        <dbReference type="EMBL" id="CAE7467320.1"/>
    </source>
</evidence>
<name>A0A812SA49_SYMPI</name>
<dbReference type="PANTHER" id="PTHR47548:SF1">
    <property type="entry name" value="S-ADENOSYL-L-METHIONINE-DEPENDENT METHYLTRANSFERASES SUPERFAMILY PROTEIN"/>
    <property type="match status" value="1"/>
</dbReference>
<dbReference type="AlphaFoldDB" id="A0A812SA49"/>
<keyword evidence="2" id="KW-1185">Reference proteome</keyword>
<dbReference type="InterPro" id="IPR029063">
    <property type="entry name" value="SAM-dependent_MTases_sf"/>
</dbReference>
<evidence type="ECO:0008006" key="3">
    <source>
        <dbReference type="Google" id="ProtNLM"/>
    </source>
</evidence>
<organism evidence="1 2">
    <name type="scientific">Symbiodinium pilosum</name>
    <name type="common">Dinoflagellate</name>
    <dbReference type="NCBI Taxonomy" id="2952"/>
    <lineage>
        <taxon>Eukaryota</taxon>
        <taxon>Sar</taxon>
        <taxon>Alveolata</taxon>
        <taxon>Dinophyceae</taxon>
        <taxon>Suessiales</taxon>
        <taxon>Symbiodiniaceae</taxon>
        <taxon>Symbiodinium</taxon>
    </lineage>
</organism>
<dbReference type="Proteomes" id="UP000649617">
    <property type="component" value="Unassembled WGS sequence"/>
</dbReference>
<dbReference type="InterPro" id="IPR053304">
    <property type="entry name" value="RNA_M5U_MTase"/>
</dbReference>
<dbReference type="Gene3D" id="2.40.50.1070">
    <property type="match status" value="1"/>
</dbReference>
<feature type="non-terminal residue" evidence="1">
    <location>
        <position position="247"/>
    </location>
</feature>
<dbReference type="PANTHER" id="PTHR47548">
    <property type="entry name" value="BNAA06G32370D PROTEIN"/>
    <property type="match status" value="1"/>
</dbReference>
<dbReference type="OrthoDB" id="10250660at2759"/>
<gene>
    <name evidence="1" type="ORF">SPIL2461_LOCUS11770</name>
</gene>
<accession>A0A812SA49</accession>
<dbReference type="SUPFAM" id="SSF53335">
    <property type="entry name" value="S-adenosyl-L-methionine-dependent methyltransferases"/>
    <property type="match status" value="1"/>
</dbReference>
<reference evidence="1" key="1">
    <citation type="submission" date="2021-02" db="EMBL/GenBank/DDBJ databases">
        <authorList>
            <person name="Dougan E. K."/>
            <person name="Rhodes N."/>
            <person name="Thang M."/>
            <person name="Chan C."/>
        </authorList>
    </citation>
    <scope>NUCLEOTIDE SEQUENCE</scope>
</reference>
<protein>
    <recommendedName>
        <fullName evidence="3">tRNA(Phe) (4-demethylwyosine(37)-C(7)) aminocarboxypropyltransferase</fullName>
    </recommendedName>
</protein>
<proteinExistence type="predicted"/>
<dbReference type="EMBL" id="CAJNIZ010023213">
    <property type="protein sequence ID" value="CAE7467320.1"/>
    <property type="molecule type" value="Genomic_DNA"/>
</dbReference>
<sequence>WRTSAKLAVRASTSGVRIGLFVPKTHDVVRIHGCAAHHASINAALEAISTACAAAKIHGYDEASGKGDLRYVKLEVQRSTGLVQVTLVWNASSEEQAGRPLRKLVSALTEQEMWHSIWANFNAADKHTSRILAFEKEAAWREGLAVVELGLGPTLRWKALAPGSDVQDYGGVHSDCLGARRIIAGPTLDADDRFISQANLCAFERIVAAVRRFVPSGSAVVELYGGVGTIGLHLADTVGRPGMARSG</sequence>